<comment type="cofactor">
    <cofactor evidence="1">
        <name>Mg(2+)</name>
        <dbReference type="ChEBI" id="CHEBI:18420"/>
    </cofactor>
</comment>
<organism evidence="8 9">
    <name type="scientific">Halorutilus salinus</name>
    <dbReference type="NCBI Taxonomy" id="2487751"/>
    <lineage>
        <taxon>Archaea</taxon>
        <taxon>Methanobacteriati</taxon>
        <taxon>Methanobacteriota</taxon>
        <taxon>Stenosarchaea group</taxon>
        <taxon>Halobacteria</taxon>
        <taxon>Halorutilales</taxon>
        <taxon>Halorutilaceae</taxon>
        <taxon>Halorutilus</taxon>
    </lineage>
</organism>
<keyword evidence="5" id="KW-0460">Magnesium</keyword>
<dbReference type="InterPro" id="IPR002716">
    <property type="entry name" value="PIN_dom"/>
</dbReference>
<keyword evidence="3" id="KW-0479">Metal-binding</keyword>
<evidence type="ECO:0000256" key="5">
    <source>
        <dbReference type="ARBA" id="ARBA00022842"/>
    </source>
</evidence>
<evidence type="ECO:0000313" key="9">
    <source>
        <dbReference type="Proteomes" id="UP001149411"/>
    </source>
</evidence>
<proteinExistence type="inferred from homology"/>
<evidence type="ECO:0000259" key="7">
    <source>
        <dbReference type="Pfam" id="PF01850"/>
    </source>
</evidence>
<reference evidence="8" key="1">
    <citation type="submission" date="2022-09" db="EMBL/GenBank/DDBJ databases">
        <title>Haloadaptaus new haloarchaeum isolated from saline soil.</title>
        <authorList>
            <person name="Duran-Viseras A."/>
            <person name="Sanchez-Porro C."/>
            <person name="Ventosa A."/>
        </authorList>
    </citation>
    <scope>NUCLEOTIDE SEQUENCE</scope>
    <source>
        <strain evidence="8">F3-133</strain>
    </source>
</reference>
<dbReference type="GO" id="GO:0046872">
    <property type="term" value="F:metal ion binding"/>
    <property type="evidence" value="ECO:0007669"/>
    <property type="project" value="UniProtKB-KW"/>
</dbReference>
<evidence type="ECO:0000256" key="4">
    <source>
        <dbReference type="ARBA" id="ARBA00022801"/>
    </source>
</evidence>
<dbReference type="GO" id="GO:0004518">
    <property type="term" value="F:nuclease activity"/>
    <property type="evidence" value="ECO:0007669"/>
    <property type="project" value="UniProtKB-KW"/>
</dbReference>
<dbReference type="Proteomes" id="UP001149411">
    <property type="component" value="Unassembled WGS sequence"/>
</dbReference>
<protein>
    <submittedName>
        <fullName evidence="8">PIN domain-containing protein</fullName>
    </submittedName>
</protein>
<dbReference type="PANTHER" id="PTHR33653">
    <property type="entry name" value="RIBONUCLEASE VAPC2"/>
    <property type="match status" value="1"/>
</dbReference>
<dbReference type="InterPro" id="IPR050556">
    <property type="entry name" value="Type_II_TA_system_RNase"/>
</dbReference>
<comment type="similarity">
    <text evidence="6">Belongs to the PINc/VapC protein family.</text>
</comment>
<dbReference type="InterPro" id="IPR029060">
    <property type="entry name" value="PIN-like_dom_sf"/>
</dbReference>
<sequence length="131" mass="14343">MKLLDTTFLVDHQRGDEDVAEFLERQDSNEKLVTSSINLKEIAVGKMMVEDPIPSFDDVLADFGWLTVEPFDGTQALEAARIEAKLRGSGDYEPNLSADILIAGVARGIGAPVVTRNVSDFERIGVDVEGY</sequence>
<keyword evidence="9" id="KW-1185">Reference proteome</keyword>
<keyword evidence="2" id="KW-0540">Nuclease</keyword>
<name>A0A9Q4C4J2_9EURY</name>
<dbReference type="PANTHER" id="PTHR33653:SF1">
    <property type="entry name" value="RIBONUCLEASE VAPC2"/>
    <property type="match status" value="1"/>
</dbReference>
<evidence type="ECO:0000256" key="1">
    <source>
        <dbReference type="ARBA" id="ARBA00001946"/>
    </source>
</evidence>
<gene>
    <name evidence="8" type="ORF">EGH25_07255</name>
</gene>
<dbReference type="Gene3D" id="3.40.50.1010">
    <property type="entry name" value="5'-nuclease"/>
    <property type="match status" value="1"/>
</dbReference>
<evidence type="ECO:0000256" key="3">
    <source>
        <dbReference type="ARBA" id="ARBA00022723"/>
    </source>
</evidence>
<evidence type="ECO:0000313" key="8">
    <source>
        <dbReference type="EMBL" id="MCX2819148.1"/>
    </source>
</evidence>
<accession>A0A9Q4C4J2</accession>
<keyword evidence="4" id="KW-0378">Hydrolase</keyword>
<dbReference type="AlphaFoldDB" id="A0A9Q4C4J2"/>
<feature type="domain" description="PIN" evidence="7">
    <location>
        <begin position="3"/>
        <end position="125"/>
    </location>
</feature>
<evidence type="ECO:0000256" key="6">
    <source>
        <dbReference type="ARBA" id="ARBA00038093"/>
    </source>
</evidence>
<dbReference type="GO" id="GO:0016787">
    <property type="term" value="F:hydrolase activity"/>
    <property type="evidence" value="ECO:0007669"/>
    <property type="project" value="UniProtKB-KW"/>
</dbReference>
<evidence type="ECO:0000256" key="2">
    <source>
        <dbReference type="ARBA" id="ARBA00022722"/>
    </source>
</evidence>
<dbReference type="Pfam" id="PF01850">
    <property type="entry name" value="PIN"/>
    <property type="match status" value="1"/>
</dbReference>
<dbReference type="SUPFAM" id="SSF88723">
    <property type="entry name" value="PIN domain-like"/>
    <property type="match status" value="1"/>
</dbReference>
<dbReference type="EMBL" id="RKLV01000006">
    <property type="protein sequence ID" value="MCX2819148.1"/>
    <property type="molecule type" value="Genomic_DNA"/>
</dbReference>
<comment type="caution">
    <text evidence="8">The sequence shown here is derived from an EMBL/GenBank/DDBJ whole genome shotgun (WGS) entry which is preliminary data.</text>
</comment>
<dbReference type="RefSeq" id="WP_266087177.1">
    <property type="nucleotide sequence ID" value="NZ_RKLV01000006.1"/>
</dbReference>